<protein>
    <submittedName>
        <fullName evidence="1">Uncharacterized protein</fullName>
    </submittedName>
</protein>
<reference evidence="1" key="1">
    <citation type="submission" date="2018-02" db="EMBL/GenBank/DDBJ databases">
        <title>Rhizophora mucronata_Transcriptome.</title>
        <authorList>
            <person name="Meera S.P."/>
            <person name="Sreeshan A."/>
            <person name="Augustine A."/>
        </authorList>
    </citation>
    <scope>NUCLEOTIDE SEQUENCE</scope>
    <source>
        <tissue evidence="1">Leaf</tissue>
    </source>
</reference>
<dbReference type="EMBL" id="GGEC01067305">
    <property type="protein sequence ID" value="MBX47789.1"/>
    <property type="molecule type" value="Transcribed_RNA"/>
</dbReference>
<proteinExistence type="predicted"/>
<organism evidence="1">
    <name type="scientific">Rhizophora mucronata</name>
    <name type="common">Asiatic mangrove</name>
    <dbReference type="NCBI Taxonomy" id="61149"/>
    <lineage>
        <taxon>Eukaryota</taxon>
        <taxon>Viridiplantae</taxon>
        <taxon>Streptophyta</taxon>
        <taxon>Embryophyta</taxon>
        <taxon>Tracheophyta</taxon>
        <taxon>Spermatophyta</taxon>
        <taxon>Magnoliopsida</taxon>
        <taxon>eudicotyledons</taxon>
        <taxon>Gunneridae</taxon>
        <taxon>Pentapetalae</taxon>
        <taxon>rosids</taxon>
        <taxon>fabids</taxon>
        <taxon>Malpighiales</taxon>
        <taxon>Rhizophoraceae</taxon>
        <taxon>Rhizophora</taxon>
    </lineage>
</organism>
<evidence type="ECO:0000313" key="1">
    <source>
        <dbReference type="EMBL" id="MBX47789.1"/>
    </source>
</evidence>
<name>A0A2P2NZG1_RHIMU</name>
<accession>A0A2P2NZG1</accession>
<dbReference type="AlphaFoldDB" id="A0A2P2NZG1"/>
<sequence>MPDASRLLPRLLKNVLKRPWKQSFHLQESKVDN</sequence>